<keyword evidence="2" id="KW-0378">Hydrolase</keyword>
<dbReference type="Pfam" id="PF02350">
    <property type="entry name" value="Epimerase_2"/>
    <property type="match status" value="1"/>
</dbReference>
<dbReference type="Gene3D" id="3.40.50.2000">
    <property type="entry name" value="Glycogen Phosphorylase B"/>
    <property type="match status" value="2"/>
</dbReference>
<dbReference type="InterPro" id="IPR003331">
    <property type="entry name" value="UDP_GlcNAc_Epimerase_2_dom"/>
</dbReference>
<reference evidence="2 3" key="1">
    <citation type="submission" date="2022-01" db="EMBL/GenBank/DDBJ databases">
        <title>Whole genome-based taxonomy of the Shewanellaceae.</title>
        <authorList>
            <person name="Martin-Rodriguez A.J."/>
        </authorList>
    </citation>
    <scope>NUCLEOTIDE SEQUENCE [LARGE SCALE GENOMIC DNA]</scope>
    <source>
        <strain evidence="2 3">JCM 17801</strain>
    </source>
</reference>
<name>A0ABT0L1Y0_9GAMM</name>
<keyword evidence="3" id="KW-1185">Reference proteome</keyword>
<dbReference type="InterPro" id="IPR020004">
    <property type="entry name" value="UDP-GlcNAc_Epase"/>
</dbReference>
<dbReference type="Proteomes" id="UP001203212">
    <property type="component" value="Unassembled WGS sequence"/>
</dbReference>
<gene>
    <name evidence="2" type="primary">neuC</name>
    <name evidence="2" type="ORF">L2689_10815</name>
</gene>
<dbReference type="PANTHER" id="PTHR43174">
    <property type="entry name" value="UDP-N-ACETYLGLUCOSAMINE 2-EPIMERASE"/>
    <property type="match status" value="1"/>
</dbReference>
<keyword evidence="2" id="KW-0326">Glycosidase</keyword>
<evidence type="ECO:0000259" key="1">
    <source>
        <dbReference type="Pfam" id="PF02350"/>
    </source>
</evidence>
<dbReference type="SUPFAM" id="SSF53756">
    <property type="entry name" value="UDP-Glycosyltransferase/glycogen phosphorylase"/>
    <property type="match status" value="1"/>
</dbReference>
<feature type="domain" description="UDP-N-acetylglucosamine 2-epimerase" evidence="1">
    <location>
        <begin position="22"/>
        <end position="366"/>
    </location>
</feature>
<accession>A0ABT0L1Y0</accession>
<dbReference type="RefSeq" id="WP_188841078.1">
    <property type="nucleotide sequence ID" value="NZ_BMOT01000005.1"/>
</dbReference>
<organism evidence="2 3">
    <name type="scientific">Shewanella aestuarii</name>
    <dbReference type="NCBI Taxonomy" id="1028752"/>
    <lineage>
        <taxon>Bacteria</taxon>
        <taxon>Pseudomonadati</taxon>
        <taxon>Pseudomonadota</taxon>
        <taxon>Gammaproteobacteria</taxon>
        <taxon>Alteromonadales</taxon>
        <taxon>Shewanellaceae</taxon>
        <taxon>Shewanella</taxon>
    </lineage>
</organism>
<dbReference type="EMBL" id="JAKILK010000005">
    <property type="protein sequence ID" value="MCL1117731.1"/>
    <property type="molecule type" value="Genomic_DNA"/>
</dbReference>
<dbReference type="NCBIfam" id="TIGR03568">
    <property type="entry name" value="NeuC_NnaA"/>
    <property type="match status" value="1"/>
</dbReference>
<dbReference type="InterPro" id="IPR029767">
    <property type="entry name" value="WecB-like"/>
</dbReference>
<evidence type="ECO:0000313" key="2">
    <source>
        <dbReference type="EMBL" id="MCL1117731.1"/>
    </source>
</evidence>
<dbReference type="PANTHER" id="PTHR43174:SF3">
    <property type="entry name" value="UDP-N-ACETYLGLUCOSAMINE 2-EPIMERASE"/>
    <property type="match status" value="1"/>
</dbReference>
<proteinExistence type="predicted"/>
<evidence type="ECO:0000313" key="3">
    <source>
        <dbReference type="Proteomes" id="UP001203212"/>
    </source>
</evidence>
<sequence>MKILALTSIRSDYDLLSPLYTRLHNDVDIELKLLVGGTHNSAVHGYTVNDIHSDGFDVLLEIDSLINSDTAKSRLKSASILLLSAVDAVAAFSPDLIIYAGDREDVMVGALLGGYLSIPTLHFYGGDHASDGYIDNPIRHAVSKLSTVHFVSTAVHKARLLALKEPSNRIFDVGSIALDKFKNIVPIVGVKDLIAGRIVDKPAALVIFHPIKDEVIEAPEIITNMLMTLIKNGYHCFIGSPNSDPGNARIISTLSGLAAKYSEITLYGNLPRDQFLNLFSACNVIVGNSSAGLLESASIPIPCINVGLRQRGRDCSDNVLFVDTSIEAIQAGLNEIASAEFSVKMQRVINIYGDGHSAEKAHKFIKSIDFKSLLNKPEDPLYVE</sequence>
<dbReference type="EC" id="3.2.1.183" evidence="2"/>
<dbReference type="GO" id="GO:0016798">
    <property type="term" value="F:hydrolase activity, acting on glycosyl bonds"/>
    <property type="evidence" value="ECO:0007669"/>
    <property type="project" value="UniProtKB-KW"/>
</dbReference>
<comment type="caution">
    <text evidence="2">The sequence shown here is derived from an EMBL/GenBank/DDBJ whole genome shotgun (WGS) entry which is preliminary data.</text>
</comment>
<protein>
    <submittedName>
        <fullName evidence="2">UDP-N-acetylglucosamine 2-epimerase</fullName>
        <ecNumber evidence="2">3.2.1.183</ecNumber>
    </submittedName>
</protein>